<evidence type="ECO:0000256" key="6">
    <source>
        <dbReference type="ARBA" id="ARBA00022833"/>
    </source>
</evidence>
<dbReference type="InterPro" id="IPR050361">
    <property type="entry name" value="MPP/UQCRC_Complex"/>
</dbReference>
<keyword evidence="6" id="KW-0862">Zinc</keyword>
<feature type="domain" description="Peptidase M16 N-terminal" evidence="9">
    <location>
        <begin position="43"/>
        <end position="189"/>
    </location>
</feature>
<organism evidence="11 12">
    <name type="scientific">Loxostege sticticalis</name>
    <name type="common">Beet webworm moth</name>
    <dbReference type="NCBI Taxonomy" id="481309"/>
    <lineage>
        <taxon>Eukaryota</taxon>
        <taxon>Metazoa</taxon>
        <taxon>Ecdysozoa</taxon>
        <taxon>Arthropoda</taxon>
        <taxon>Hexapoda</taxon>
        <taxon>Insecta</taxon>
        <taxon>Pterygota</taxon>
        <taxon>Neoptera</taxon>
        <taxon>Endopterygota</taxon>
        <taxon>Lepidoptera</taxon>
        <taxon>Glossata</taxon>
        <taxon>Ditrysia</taxon>
        <taxon>Pyraloidea</taxon>
        <taxon>Crambidae</taxon>
        <taxon>Pyraustinae</taxon>
        <taxon>Loxostege</taxon>
    </lineage>
</organism>
<dbReference type="GO" id="GO:0005739">
    <property type="term" value="C:mitochondrion"/>
    <property type="evidence" value="ECO:0007669"/>
    <property type="project" value="UniProtKB-SubCell"/>
</dbReference>
<evidence type="ECO:0000256" key="8">
    <source>
        <dbReference type="ARBA" id="ARBA00023128"/>
    </source>
</evidence>
<sequence length="463" mass="51990">MFRKILYSISNVVRCPSRPCSCVCSPSAVPAINRLTILDNGVRVATETNGSSLAAVSLFVEAGSRFETACNNGITHFVEHMAYKGFNSMNRCQLEELLRCMGAKMTAHTSREIQVFSAQCVTECVPAIVGILSHVITDLALNECELEVEKMNMQLELIDADRDPRTVLFDYLHATAFQGTPLSKRVIGTSENIERFDKFYTSAFICEHYQPYKLALVCAGDIAHEDMVCFAQNKFGHMVGDPCCESEEGPTRFTGSQVLFRDDSMPFAHVAIAFEVPGYNSPEFLTLMVAKNLIGTWSKGQGGGMKNAWPLAQAAASEDMCEYFESFYIPYRDVGLWGIYFVSRKMDVEDMLYNIQNTWMNMCVTTQFYDIDRAVNNLKFQLAKNVEGGMRSCLDLGMQTMYSCGRQGVDDWYYQLEGQTSVGLRTTMDKFIYDRCPAVAAIGPVEGLPDYTRIRAGQYWLRL</sequence>
<dbReference type="EMBL" id="JBEDNZ010000001">
    <property type="protein sequence ID" value="KAL0851859.1"/>
    <property type="molecule type" value="Genomic_DNA"/>
</dbReference>
<dbReference type="SUPFAM" id="SSF63411">
    <property type="entry name" value="LuxS/MPP-like metallohydrolase"/>
    <property type="match status" value="2"/>
</dbReference>
<evidence type="ECO:0000313" key="12">
    <source>
        <dbReference type="Proteomes" id="UP001549921"/>
    </source>
</evidence>
<evidence type="ECO:0000256" key="5">
    <source>
        <dbReference type="ARBA" id="ARBA00022801"/>
    </source>
</evidence>
<name>A0ABD0TR81_LOXSC</name>
<dbReference type="GO" id="GO:0008237">
    <property type="term" value="F:metallopeptidase activity"/>
    <property type="evidence" value="ECO:0007669"/>
    <property type="project" value="UniProtKB-KW"/>
</dbReference>
<evidence type="ECO:0000259" key="9">
    <source>
        <dbReference type="Pfam" id="PF00675"/>
    </source>
</evidence>
<dbReference type="Pfam" id="PF00675">
    <property type="entry name" value="Peptidase_M16"/>
    <property type="match status" value="1"/>
</dbReference>
<feature type="domain" description="Peptidase M16 C-terminal" evidence="10">
    <location>
        <begin position="203"/>
        <end position="378"/>
    </location>
</feature>
<evidence type="ECO:0000256" key="2">
    <source>
        <dbReference type="ARBA" id="ARBA00004173"/>
    </source>
</evidence>
<keyword evidence="8" id="KW-0496">Mitochondrion</keyword>
<dbReference type="PANTHER" id="PTHR11851:SF149">
    <property type="entry name" value="GH01077P"/>
    <property type="match status" value="1"/>
</dbReference>
<gene>
    <name evidence="11" type="ORF">ABMA28_000155</name>
</gene>
<comment type="caution">
    <text evidence="11">The sequence shown here is derived from an EMBL/GenBank/DDBJ whole genome shotgun (WGS) entry which is preliminary data.</text>
</comment>
<reference evidence="11 12" key="1">
    <citation type="submission" date="2024-06" db="EMBL/GenBank/DDBJ databases">
        <title>A chromosome-level genome assembly of beet webworm, Loxostege sticticalis.</title>
        <authorList>
            <person name="Zhang Y."/>
        </authorList>
    </citation>
    <scope>NUCLEOTIDE SEQUENCE [LARGE SCALE GENOMIC DNA]</scope>
    <source>
        <strain evidence="11">AQ028</strain>
        <tissue evidence="11">Male pupae</tissue>
    </source>
</reference>
<dbReference type="InterPro" id="IPR007863">
    <property type="entry name" value="Peptidase_M16_C"/>
</dbReference>
<evidence type="ECO:0000256" key="1">
    <source>
        <dbReference type="ARBA" id="ARBA00001947"/>
    </source>
</evidence>
<accession>A0ABD0TR81</accession>
<dbReference type="GO" id="GO:0046872">
    <property type="term" value="F:metal ion binding"/>
    <property type="evidence" value="ECO:0007669"/>
    <property type="project" value="UniProtKB-KW"/>
</dbReference>
<keyword evidence="3" id="KW-0645">Protease</keyword>
<keyword evidence="5" id="KW-0378">Hydrolase</keyword>
<dbReference type="Pfam" id="PF05193">
    <property type="entry name" value="Peptidase_M16_C"/>
    <property type="match status" value="1"/>
</dbReference>
<evidence type="ECO:0008006" key="13">
    <source>
        <dbReference type="Google" id="ProtNLM"/>
    </source>
</evidence>
<keyword evidence="7" id="KW-0482">Metalloprotease</keyword>
<comment type="subcellular location">
    <subcellularLocation>
        <location evidence="2">Mitochondrion</location>
    </subcellularLocation>
</comment>
<dbReference type="Proteomes" id="UP001549921">
    <property type="component" value="Unassembled WGS sequence"/>
</dbReference>
<evidence type="ECO:0000259" key="10">
    <source>
        <dbReference type="Pfam" id="PF05193"/>
    </source>
</evidence>
<dbReference type="GO" id="GO:0006508">
    <property type="term" value="P:proteolysis"/>
    <property type="evidence" value="ECO:0007669"/>
    <property type="project" value="UniProtKB-KW"/>
</dbReference>
<dbReference type="PANTHER" id="PTHR11851">
    <property type="entry name" value="METALLOPROTEASE"/>
    <property type="match status" value="1"/>
</dbReference>
<dbReference type="AlphaFoldDB" id="A0ABD0TR81"/>
<evidence type="ECO:0000313" key="11">
    <source>
        <dbReference type="EMBL" id="KAL0851859.1"/>
    </source>
</evidence>
<evidence type="ECO:0000256" key="3">
    <source>
        <dbReference type="ARBA" id="ARBA00022670"/>
    </source>
</evidence>
<evidence type="ECO:0000256" key="7">
    <source>
        <dbReference type="ARBA" id="ARBA00023049"/>
    </source>
</evidence>
<dbReference type="InterPro" id="IPR011765">
    <property type="entry name" value="Pept_M16_N"/>
</dbReference>
<evidence type="ECO:0000256" key="4">
    <source>
        <dbReference type="ARBA" id="ARBA00022723"/>
    </source>
</evidence>
<proteinExistence type="predicted"/>
<comment type="cofactor">
    <cofactor evidence="1">
        <name>Zn(2+)</name>
        <dbReference type="ChEBI" id="CHEBI:29105"/>
    </cofactor>
</comment>
<protein>
    <recommendedName>
        <fullName evidence="13">Mitochondrial processing peptidase beta subunit</fullName>
    </recommendedName>
</protein>
<keyword evidence="4" id="KW-0479">Metal-binding</keyword>
<dbReference type="Gene3D" id="3.30.830.10">
    <property type="entry name" value="Metalloenzyme, LuxS/M16 peptidase-like"/>
    <property type="match status" value="2"/>
</dbReference>
<dbReference type="InterPro" id="IPR011249">
    <property type="entry name" value="Metalloenz_LuxS/M16"/>
</dbReference>